<reference evidence="7 8" key="1">
    <citation type="submission" date="2018-12" db="EMBL/GenBank/DDBJ databases">
        <title>Complete genome sequence of Iodobacter sp. H11R3.</title>
        <authorList>
            <person name="Bae J.-W."/>
        </authorList>
    </citation>
    <scope>NUCLEOTIDE SEQUENCE [LARGE SCALE GENOMIC DNA]</scope>
    <source>
        <strain evidence="7 8">H11R3</strain>
    </source>
</reference>
<dbReference type="InterPro" id="IPR023408">
    <property type="entry name" value="MscS_beta-dom_sf"/>
</dbReference>
<evidence type="ECO:0000256" key="5">
    <source>
        <dbReference type="SAM" id="Phobius"/>
    </source>
</evidence>
<dbReference type="PANTHER" id="PTHR30566">
    <property type="entry name" value="YNAI-RELATED MECHANOSENSITIVE ION CHANNEL"/>
    <property type="match status" value="1"/>
</dbReference>
<evidence type="ECO:0000256" key="4">
    <source>
        <dbReference type="ARBA" id="ARBA00023136"/>
    </source>
</evidence>
<evidence type="ECO:0000259" key="6">
    <source>
        <dbReference type="Pfam" id="PF00924"/>
    </source>
</evidence>
<name>A0A3S8ZRC8_9NEIS</name>
<dbReference type="EMBL" id="CP034433">
    <property type="protein sequence ID" value="AZN35975.1"/>
    <property type="molecule type" value="Genomic_DNA"/>
</dbReference>
<dbReference type="InterPro" id="IPR006685">
    <property type="entry name" value="MscS_channel_2nd"/>
</dbReference>
<keyword evidence="2 5" id="KW-0812">Transmembrane</keyword>
<dbReference type="RefSeq" id="WP_125972215.1">
    <property type="nucleotide sequence ID" value="NZ_CP034433.1"/>
</dbReference>
<evidence type="ECO:0000256" key="3">
    <source>
        <dbReference type="ARBA" id="ARBA00022989"/>
    </source>
</evidence>
<dbReference type="KEGG" id="iod:EJO50_05470"/>
<dbReference type="Pfam" id="PF00924">
    <property type="entry name" value="MS_channel_2nd"/>
    <property type="match status" value="1"/>
</dbReference>
<gene>
    <name evidence="7" type="ORF">EJO50_05470</name>
</gene>
<dbReference type="Proteomes" id="UP000282438">
    <property type="component" value="Chromosome"/>
</dbReference>
<proteinExistence type="predicted"/>
<keyword evidence="8" id="KW-1185">Reference proteome</keyword>
<evidence type="ECO:0000256" key="2">
    <source>
        <dbReference type="ARBA" id="ARBA00022692"/>
    </source>
</evidence>
<dbReference type="InterPro" id="IPR010920">
    <property type="entry name" value="LSM_dom_sf"/>
</dbReference>
<protein>
    <submittedName>
        <fullName evidence="7">Mechanosensitive ion channel</fullName>
    </submittedName>
</protein>
<sequence length="293" mass="32911">MQGYYDRLAAALLPMLADRALVRDAVISAVFIFSLMVCRSLVRRAILRRHDLGSEVRRRWVVYLRNCSLGVFTLGMIFIWGHEIQTFAVSLVAIAAAVVLATKEMILCMLGSIFRSSSNAFAVGDRVEIGGVRGQVIDMNLVSTTLMESSHASHCQGTVGRGVTVPNSLLLSQPVFNESMLGDYVLQTIHIAILRSDDWEKAERVLMEAGEVIAAEYAQDLSRHARELERRYALESPMMEPRVRIFLDRYEEIGLQLQVAVPLGQRSKVEQRVLRLFLQGMNTKKSLLKNDVK</sequence>
<feature type="domain" description="Mechanosensitive ion channel MscS" evidence="6">
    <location>
        <begin position="109"/>
        <end position="178"/>
    </location>
</feature>
<evidence type="ECO:0000256" key="1">
    <source>
        <dbReference type="ARBA" id="ARBA00004370"/>
    </source>
</evidence>
<dbReference type="SUPFAM" id="SSF50182">
    <property type="entry name" value="Sm-like ribonucleoproteins"/>
    <property type="match status" value="1"/>
</dbReference>
<accession>A0A3S8ZRC8</accession>
<dbReference type="Gene3D" id="2.30.30.60">
    <property type="match status" value="1"/>
</dbReference>
<comment type="subcellular location">
    <subcellularLocation>
        <location evidence="1">Membrane</location>
    </subcellularLocation>
</comment>
<feature type="transmembrane region" description="Helical" evidence="5">
    <location>
        <begin position="20"/>
        <end position="42"/>
    </location>
</feature>
<organism evidence="7 8">
    <name type="scientific">Iodobacter ciconiae</name>
    <dbReference type="NCBI Taxonomy" id="2496266"/>
    <lineage>
        <taxon>Bacteria</taxon>
        <taxon>Pseudomonadati</taxon>
        <taxon>Pseudomonadota</taxon>
        <taxon>Betaproteobacteria</taxon>
        <taxon>Neisseriales</taxon>
        <taxon>Chitinibacteraceae</taxon>
        <taxon>Iodobacter</taxon>
    </lineage>
</organism>
<evidence type="ECO:0000313" key="7">
    <source>
        <dbReference type="EMBL" id="AZN35975.1"/>
    </source>
</evidence>
<keyword evidence="4 5" id="KW-0472">Membrane</keyword>
<feature type="transmembrane region" description="Helical" evidence="5">
    <location>
        <begin position="87"/>
        <end position="110"/>
    </location>
</feature>
<keyword evidence="3 5" id="KW-1133">Transmembrane helix</keyword>
<dbReference type="GO" id="GO:0008381">
    <property type="term" value="F:mechanosensitive monoatomic ion channel activity"/>
    <property type="evidence" value="ECO:0007669"/>
    <property type="project" value="UniProtKB-ARBA"/>
</dbReference>
<feature type="transmembrane region" description="Helical" evidence="5">
    <location>
        <begin position="63"/>
        <end position="81"/>
    </location>
</feature>
<dbReference type="PANTHER" id="PTHR30566:SF27">
    <property type="entry name" value="MECHANOSENSITIVE ION CHANNEL PROTEIN"/>
    <property type="match status" value="1"/>
</dbReference>
<dbReference type="AlphaFoldDB" id="A0A3S8ZRC8"/>
<dbReference type="OrthoDB" id="9775421at2"/>
<evidence type="ECO:0000313" key="8">
    <source>
        <dbReference type="Proteomes" id="UP000282438"/>
    </source>
</evidence>
<dbReference type="GO" id="GO:0016020">
    <property type="term" value="C:membrane"/>
    <property type="evidence" value="ECO:0007669"/>
    <property type="project" value="UniProtKB-SubCell"/>
</dbReference>